<reference evidence="15 16" key="1">
    <citation type="journal article" date="2018" name="Sci. Rep.">
        <title>Genomic signatures of local adaptation to the degree of environmental predictability in rotifers.</title>
        <authorList>
            <person name="Franch-Gras L."/>
            <person name="Hahn C."/>
            <person name="Garcia-Roger E.M."/>
            <person name="Carmona M.J."/>
            <person name="Serra M."/>
            <person name="Gomez A."/>
        </authorList>
    </citation>
    <scope>NUCLEOTIDE SEQUENCE [LARGE SCALE GENOMIC DNA]</scope>
    <source>
        <strain evidence="15">HYR1</strain>
    </source>
</reference>
<gene>
    <name evidence="15" type="ORF">BpHYR1_042164</name>
</gene>
<sequence length="360" mass="40963">MGCLFTSPYSPLYYLFPQNSNQSKEEQPKVYSWDIREKVDPKDYSIENQQNEVIIKLPGSINGMQFIIQNLENCVVYLFDNVAQVSIDDCKNCKFFIGPSKGSVFIRDCSDCCLAAVCQQFRTRDCRRINTFLSCGTQPIIESSTYMKFACLTVNYAQLPEQLKNSRISVFNNNWNNIHDFTPVPGEQNFSFFNQNTELVDYVPLPDKFTCNQLKLFFSKAQTLIPLSVGPTSRSNNESVLVIFFSPDSTGNGLEMQESQASRLINEIRANYSDILLIQTKRYELSELSAENIFKTKSFNNFLKNGPIIGLEFNGYGCSQRCQDLVNSLSLKPSFVSEPSPSLSHQIDAFYNFADMQMSV</sequence>
<dbReference type="PIRSF" id="PIRSF037947">
    <property type="entry name" value="Protein_XRP2"/>
    <property type="match status" value="1"/>
</dbReference>
<feature type="domain" description="C-CAP/cofactor C-like" evidence="14">
    <location>
        <begin position="28"/>
        <end position="183"/>
    </location>
</feature>
<evidence type="ECO:0000256" key="12">
    <source>
        <dbReference type="PIRNR" id="PIRNR037947"/>
    </source>
</evidence>
<dbReference type="GO" id="GO:0006892">
    <property type="term" value="P:post-Golgi vesicle-mediated transport"/>
    <property type="evidence" value="ECO:0007669"/>
    <property type="project" value="TreeGrafter"/>
</dbReference>
<feature type="binding site" evidence="13">
    <location>
        <begin position="102"/>
        <end position="103"/>
    </location>
    <ligand>
        <name>GTP</name>
        <dbReference type="ChEBI" id="CHEBI:37565"/>
    </ligand>
</feature>
<evidence type="ECO:0000256" key="13">
    <source>
        <dbReference type="PIRSR" id="PIRSR037947-1"/>
    </source>
</evidence>
<evidence type="ECO:0000256" key="2">
    <source>
        <dbReference type="ARBA" id="ARBA00008848"/>
    </source>
</evidence>
<keyword evidence="11" id="KW-0449">Lipoprotein</keyword>
<evidence type="ECO:0000256" key="4">
    <source>
        <dbReference type="ARBA" id="ARBA00022468"/>
    </source>
</evidence>
<comment type="similarity">
    <text evidence="2 12">Belongs to the TBCC family.</text>
</comment>
<proteinExistence type="inferred from homology"/>
<keyword evidence="4 12" id="KW-0343">GTPase activation</keyword>
<evidence type="ECO:0000256" key="11">
    <source>
        <dbReference type="ARBA" id="ARBA00023288"/>
    </source>
</evidence>
<keyword evidence="7 12" id="KW-0547">Nucleotide-binding</keyword>
<evidence type="ECO:0000313" key="16">
    <source>
        <dbReference type="Proteomes" id="UP000276133"/>
    </source>
</evidence>
<evidence type="ECO:0000256" key="10">
    <source>
        <dbReference type="ARBA" id="ARBA00023139"/>
    </source>
</evidence>
<dbReference type="GO" id="GO:0005929">
    <property type="term" value="C:cilium"/>
    <property type="evidence" value="ECO:0007669"/>
    <property type="project" value="TreeGrafter"/>
</dbReference>
<keyword evidence="10" id="KW-0564">Palmitate</keyword>
<keyword evidence="6" id="KW-0519">Myristate</keyword>
<dbReference type="InterPro" id="IPR017901">
    <property type="entry name" value="C-CAP_CF_C-like"/>
</dbReference>
<dbReference type="InterPro" id="IPR012945">
    <property type="entry name" value="Tubulin-bd_cofactor_C_dom"/>
</dbReference>
<organism evidence="15 16">
    <name type="scientific">Brachionus plicatilis</name>
    <name type="common">Marine rotifer</name>
    <name type="synonym">Brachionus muelleri</name>
    <dbReference type="NCBI Taxonomy" id="10195"/>
    <lineage>
        <taxon>Eukaryota</taxon>
        <taxon>Metazoa</taxon>
        <taxon>Spiralia</taxon>
        <taxon>Gnathifera</taxon>
        <taxon>Rotifera</taxon>
        <taxon>Eurotatoria</taxon>
        <taxon>Monogononta</taxon>
        <taxon>Pseudotrocha</taxon>
        <taxon>Ploima</taxon>
        <taxon>Brachionidae</taxon>
        <taxon>Brachionus</taxon>
    </lineage>
</organism>
<keyword evidence="8 12" id="KW-0342">GTP-binding</keyword>
<comment type="subcellular location">
    <subcellularLocation>
        <location evidence="1">Cell membrane</location>
        <topology evidence="1">Lipid-anchor</topology>
        <orientation evidence="1">Cytoplasmic side</orientation>
    </subcellularLocation>
</comment>
<dbReference type="STRING" id="10195.A0A3M7SEZ8"/>
<evidence type="ECO:0000313" key="15">
    <source>
        <dbReference type="EMBL" id="RNA34383.1"/>
    </source>
</evidence>
<comment type="caution">
    <text evidence="15">The sequence shown here is derived from an EMBL/GenBank/DDBJ whole genome shotgun (WGS) entry which is preliminary data.</text>
</comment>
<dbReference type="GO" id="GO:1990075">
    <property type="term" value="C:periciliary membrane compartment"/>
    <property type="evidence" value="ECO:0007669"/>
    <property type="project" value="TreeGrafter"/>
</dbReference>
<dbReference type="OrthoDB" id="194775at2759"/>
<dbReference type="PANTHER" id="PTHR15440:SF0">
    <property type="entry name" value="PROTEIN XRP2"/>
    <property type="match status" value="1"/>
</dbReference>
<dbReference type="SMART" id="SM00673">
    <property type="entry name" value="CARP"/>
    <property type="match status" value="2"/>
</dbReference>
<dbReference type="GO" id="GO:0005525">
    <property type="term" value="F:GTP binding"/>
    <property type="evidence" value="ECO:0007669"/>
    <property type="project" value="UniProtKB-UniRule"/>
</dbReference>
<dbReference type="Pfam" id="PF07986">
    <property type="entry name" value="TBCC"/>
    <property type="match status" value="1"/>
</dbReference>
<name>A0A3M7SEZ8_BRAPC</name>
<keyword evidence="9" id="KW-0472">Membrane</keyword>
<evidence type="ECO:0000256" key="1">
    <source>
        <dbReference type="ARBA" id="ARBA00004342"/>
    </source>
</evidence>
<protein>
    <recommendedName>
        <fullName evidence="3 12">Protein XRP2</fullName>
    </recommendedName>
</protein>
<dbReference type="EMBL" id="REGN01001486">
    <property type="protein sequence ID" value="RNA34383.1"/>
    <property type="molecule type" value="Genomic_DNA"/>
</dbReference>
<dbReference type="PROSITE" id="PS51329">
    <property type="entry name" value="C_CAP_COFACTOR_C"/>
    <property type="match status" value="1"/>
</dbReference>
<comment type="function">
    <text evidence="12">Acts as a GTPase-activating protein (GAP) for tubulin in concert with tubulin-specific chaperone C, but does not enhance tubulin heterodimerization.</text>
</comment>
<evidence type="ECO:0000256" key="9">
    <source>
        <dbReference type="ARBA" id="ARBA00023136"/>
    </source>
</evidence>
<dbReference type="InterPro" id="IPR006599">
    <property type="entry name" value="CARP_motif"/>
</dbReference>
<evidence type="ECO:0000256" key="5">
    <source>
        <dbReference type="ARBA" id="ARBA00022475"/>
    </source>
</evidence>
<dbReference type="InterPro" id="IPR036850">
    <property type="entry name" value="NDK-like_dom_sf"/>
</dbReference>
<evidence type="ECO:0000256" key="8">
    <source>
        <dbReference type="ARBA" id="ARBA00023134"/>
    </source>
</evidence>
<dbReference type="Proteomes" id="UP000276133">
    <property type="component" value="Unassembled WGS sequence"/>
</dbReference>
<dbReference type="AlphaFoldDB" id="A0A3M7SEZ8"/>
<evidence type="ECO:0000256" key="3">
    <source>
        <dbReference type="ARBA" id="ARBA00015771"/>
    </source>
</evidence>
<accession>A0A3M7SEZ8</accession>
<dbReference type="Gene3D" id="3.30.70.141">
    <property type="entry name" value="Nucleoside diphosphate kinase-like domain"/>
    <property type="match status" value="1"/>
</dbReference>
<evidence type="ECO:0000256" key="6">
    <source>
        <dbReference type="ARBA" id="ARBA00022707"/>
    </source>
</evidence>
<feature type="binding site" evidence="13">
    <location>
        <begin position="119"/>
        <end position="122"/>
    </location>
    <ligand>
        <name>GTP</name>
        <dbReference type="ChEBI" id="CHEBI:37565"/>
    </ligand>
</feature>
<dbReference type="GO" id="GO:0005096">
    <property type="term" value="F:GTPase activator activity"/>
    <property type="evidence" value="ECO:0007669"/>
    <property type="project" value="UniProtKB-UniRule"/>
</dbReference>
<dbReference type="InterPro" id="IPR039093">
    <property type="entry name" value="XRP2"/>
</dbReference>
<dbReference type="PANTHER" id="PTHR15440">
    <property type="entry name" value="XRP2 PROTEIN"/>
    <property type="match status" value="1"/>
</dbReference>
<dbReference type="Gene3D" id="2.160.20.70">
    <property type="match status" value="1"/>
</dbReference>
<dbReference type="InterPro" id="IPR016098">
    <property type="entry name" value="CAP/MinC_C"/>
</dbReference>
<evidence type="ECO:0000259" key="14">
    <source>
        <dbReference type="PROSITE" id="PS51329"/>
    </source>
</evidence>
<keyword evidence="16" id="KW-1185">Reference proteome</keyword>
<evidence type="ECO:0000256" key="7">
    <source>
        <dbReference type="ARBA" id="ARBA00022741"/>
    </source>
</evidence>
<keyword evidence="5" id="KW-1003">Cell membrane</keyword>